<evidence type="ECO:0000256" key="2">
    <source>
        <dbReference type="SAM" id="SignalP"/>
    </source>
</evidence>
<feature type="chain" id="PRO_5045986976" evidence="2">
    <location>
        <begin position="30"/>
        <end position="165"/>
    </location>
</feature>
<reference evidence="4" key="1">
    <citation type="journal article" date="2019" name="Int. J. Syst. Evol. Microbiol.">
        <title>The Global Catalogue of Microorganisms (GCM) 10K type strain sequencing project: providing services to taxonomists for standard genome sequencing and annotation.</title>
        <authorList>
            <consortium name="The Broad Institute Genomics Platform"/>
            <consortium name="The Broad Institute Genome Sequencing Center for Infectious Disease"/>
            <person name="Wu L."/>
            <person name="Ma J."/>
        </authorList>
    </citation>
    <scope>NUCLEOTIDE SEQUENCE [LARGE SCALE GENOMIC DNA]</scope>
    <source>
        <strain evidence="4">JCM 15628</strain>
    </source>
</reference>
<accession>A0ABP5DRW0</accession>
<dbReference type="EMBL" id="BAAAPU010000007">
    <property type="protein sequence ID" value="GAA1983064.1"/>
    <property type="molecule type" value="Genomic_DNA"/>
</dbReference>
<feature type="signal peptide" evidence="2">
    <location>
        <begin position="1"/>
        <end position="29"/>
    </location>
</feature>
<keyword evidence="4" id="KW-1185">Reference proteome</keyword>
<name>A0ABP5DRW0_9MICO</name>
<gene>
    <name evidence="3" type="ORF">GCM10009817_25550</name>
</gene>
<sequence>MDIEGMARGRGGRFVAAVALAAVAAAALAACSTDAADQKVIDRLFKMDVLAVPPGATVMSRTSSKGGGNSAIRNASSVTLVYATTQTPAEVGNRFHAGFDPTWHFKDNGAVDLGGWRASGGPGPDPDAEPDTVADVTARRVMSADKAPAGTQSVVTVSVSATRPA</sequence>
<evidence type="ECO:0000256" key="1">
    <source>
        <dbReference type="SAM" id="MobiDB-lite"/>
    </source>
</evidence>
<proteinExistence type="predicted"/>
<feature type="region of interest" description="Disordered" evidence="1">
    <location>
        <begin position="144"/>
        <end position="165"/>
    </location>
</feature>
<organism evidence="3 4">
    <name type="scientific">Terrabacter lapilli</name>
    <dbReference type="NCBI Taxonomy" id="436231"/>
    <lineage>
        <taxon>Bacteria</taxon>
        <taxon>Bacillati</taxon>
        <taxon>Actinomycetota</taxon>
        <taxon>Actinomycetes</taxon>
        <taxon>Micrococcales</taxon>
        <taxon>Intrasporangiaceae</taxon>
        <taxon>Terrabacter</taxon>
    </lineage>
</organism>
<comment type="caution">
    <text evidence="3">The sequence shown here is derived from an EMBL/GenBank/DDBJ whole genome shotgun (WGS) entry which is preliminary data.</text>
</comment>
<dbReference type="Proteomes" id="UP001500013">
    <property type="component" value="Unassembled WGS sequence"/>
</dbReference>
<protein>
    <submittedName>
        <fullName evidence="3">Uncharacterized protein</fullName>
    </submittedName>
</protein>
<feature type="compositionally biased region" description="Low complexity" evidence="1">
    <location>
        <begin position="151"/>
        <end position="165"/>
    </location>
</feature>
<evidence type="ECO:0000313" key="4">
    <source>
        <dbReference type="Proteomes" id="UP001500013"/>
    </source>
</evidence>
<keyword evidence="2" id="KW-0732">Signal</keyword>
<evidence type="ECO:0000313" key="3">
    <source>
        <dbReference type="EMBL" id="GAA1983064.1"/>
    </source>
</evidence>